<comment type="caution">
    <text evidence="3">The sequence shown here is derived from an EMBL/GenBank/DDBJ whole genome shotgun (WGS) entry which is preliminary data.</text>
</comment>
<evidence type="ECO:0000256" key="1">
    <source>
        <dbReference type="SAM" id="SignalP"/>
    </source>
</evidence>
<keyword evidence="4" id="KW-1185">Reference proteome</keyword>
<dbReference type="PANTHER" id="PTHR46825:SF8">
    <property type="entry name" value="BETA-LACTAMASE-RELATED"/>
    <property type="match status" value="1"/>
</dbReference>
<keyword evidence="1" id="KW-0732">Signal</keyword>
<dbReference type="Pfam" id="PF00144">
    <property type="entry name" value="Beta-lactamase"/>
    <property type="match status" value="1"/>
</dbReference>
<organism evidence="3 4">
    <name type="scientific">Mucilaginibacter lappiensis</name>
    <dbReference type="NCBI Taxonomy" id="354630"/>
    <lineage>
        <taxon>Bacteria</taxon>
        <taxon>Pseudomonadati</taxon>
        <taxon>Bacteroidota</taxon>
        <taxon>Sphingobacteriia</taxon>
        <taxon>Sphingobacteriales</taxon>
        <taxon>Sphingobacteriaceae</taxon>
        <taxon>Mucilaginibacter</taxon>
    </lineage>
</organism>
<dbReference type="InterPro" id="IPR050491">
    <property type="entry name" value="AmpC-like"/>
</dbReference>
<dbReference type="InterPro" id="IPR001466">
    <property type="entry name" value="Beta-lactam-related"/>
</dbReference>
<dbReference type="RefSeq" id="WP_175614111.1">
    <property type="nucleotide sequence ID" value="NZ_FTMG01000007.1"/>
</dbReference>
<dbReference type="InterPro" id="IPR012338">
    <property type="entry name" value="Beta-lactam/transpept-like"/>
</dbReference>
<dbReference type="SUPFAM" id="SSF56601">
    <property type="entry name" value="beta-lactamase/transpeptidase-like"/>
    <property type="match status" value="1"/>
</dbReference>
<feature type="domain" description="Beta-lactamase-related" evidence="2">
    <location>
        <begin position="154"/>
        <end position="468"/>
    </location>
</feature>
<dbReference type="Proteomes" id="UP000541583">
    <property type="component" value="Unassembled WGS sequence"/>
</dbReference>
<dbReference type="PANTHER" id="PTHR46825">
    <property type="entry name" value="D-ALANYL-D-ALANINE-CARBOXYPEPTIDASE/ENDOPEPTIDASE AMPH"/>
    <property type="match status" value="1"/>
</dbReference>
<evidence type="ECO:0000313" key="3">
    <source>
        <dbReference type="EMBL" id="MBB6110542.1"/>
    </source>
</evidence>
<dbReference type="Gene3D" id="3.40.710.10">
    <property type="entry name" value="DD-peptidase/beta-lactamase superfamily"/>
    <property type="match status" value="1"/>
</dbReference>
<dbReference type="EMBL" id="JACHCB010000008">
    <property type="protein sequence ID" value="MBB6110542.1"/>
    <property type="molecule type" value="Genomic_DNA"/>
</dbReference>
<protein>
    <submittedName>
        <fullName evidence="3">CubicO group peptidase (Beta-lactamase class C family)</fullName>
    </submittedName>
</protein>
<evidence type="ECO:0000259" key="2">
    <source>
        <dbReference type="Pfam" id="PF00144"/>
    </source>
</evidence>
<accession>A0ABR6PL95</accession>
<name>A0ABR6PL95_9SPHI</name>
<feature type="signal peptide" evidence="1">
    <location>
        <begin position="1"/>
        <end position="25"/>
    </location>
</feature>
<sequence>MIKFKNVCCLSLFIVFVIHSAPALAQSRQQVKTDSVFALVQKFFNAQKADSLYALGGELFKKTLTPEGFRSVANQQLFPMGDIKGSSLVSFVNNKVSTYKLIFGAVTLQLQMSLDQDNKLDLFLFQPFTQVTADKLNQAASTNKLLTSMDKVIESAVRPYIQKANTVGLSVGVLKDGKITTYNYGETTKDNKQLPTLHTIYEIGSITKTFTATLLAYYVNEGKVKLTDPVTKYLPDSVAKNPELKLITLESLSNHTSGLARIPDNLEANATDELNPYKDYIKQQLFTYLKTCKLNSQPGERYDYSNLGVGLLGTILSKVSGETFEQMVADIICRPLVMSSTTQRLSPARLSNFATVYNITGNETPAWNFDVLASCGALHSSVNDLLVYAEANMNPAADKLGKAFELTHQITFSKDAKMGLAWHIIIVDGVEYYFHNGGTYGSSSFLAFNAQKNLAVVILSNSAESTDALGVKMLQLLQK</sequence>
<feature type="chain" id="PRO_5046225372" evidence="1">
    <location>
        <begin position="26"/>
        <end position="479"/>
    </location>
</feature>
<reference evidence="3 4" key="1">
    <citation type="submission" date="2020-08" db="EMBL/GenBank/DDBJ databases">
        <title>Genomic Encyclopedia of Type Strains, Phase IV (KMG-V): Genome sequencing to study the core and pangenomes of soil and plant-associated prokaryotes.</title>
        <authorList>
            <person name="Whitman W."/>
        </authorList>
    </citation>
    <scope>NUCLEOTIDE SEQUENCE [LARGE SCALE GENOMIC DNA]</scope>
    <source>
        <strain evidence="3 4">ANJLi2</strain>
    </source>
</reference>
<evidence type="ECO:0000313" key="4">
    <source>
        <dbReference type="Proteomes" id="UP000541583"/>
    </source>
</evidence>
<proteinExistence type="predicted"/>
<gene>
    <name evidence="3" type="ORF">HDF23_003301</name>
</gene>